<protein>
    <submittedName>
        <fullName evidence="1">Histidine phosphatase family protein</fullName>
    </submittedName>
</protein>
<keyword evidence="2" id="KW-1185">Reference proteome</keyword>
<organism evidence="1 2">
    <name type="scientific">Acidovorax bellezanensis</name>
    <dbReference type="NCBI Taxonomy" id="2976702"/>
    <lineage>
        <taxon>Bacteria</taxon>
        <taxon>Pseudomonadati</taxon>
        <taxon>Pseudomonadota</taxon>
        <taxon>Betaproteobacteria</taxon>
        <taxon>Burkholderiales</taxon>
        <taxon>Comamonadaceae</taxon>
        <taxon>Acidovorax</taxon>
    </lineage>
</organism>
<dbReference type="InterPro" id="IPR050275">
    <property type="entry name" value="PGM_Phosphatase"/>
</dbReference>
<dbReference type="PANTHER" id="PTHR48100">
    <property type="entry name" value="BROAD-SPECIFICITY PHOSPHATASE YOR283W-RELATED"/>
    <property type="match status" value="1"/>
</dbReference>
<evidence type="ECO:0000313" key="2">
    <source>
        <dbReference type="Proteomes" id="UP001525968"/>
    </source>
</evidence>
<dbReference type="PANTHER" id="PTHR48100:SF1">
    <property type="entry name" value="HISTIDINE PHOSPHATASE FAMILY PROTEIN-RELATED"/>
    <property type="match status" value="1"/>
</dbReference>
<dbReference type="SMART" id="SM00855">
    <property type="entry name" value="PGAM"/>
    <property type="match status" value="1"/>
</dbReference>
<accession>A0ABT2PSH5</accession>
<dbReference type="InterPro" id="IPR013078">
    <property type="entry name" value="His_Pase_superF_clade-1"/>
</dbReference>
<reference evidence="1 2" key="1">
    <citation type="submission" date="2022-09" db="EMBL/GenBank/DDBJ databases">
        <title>Draft genome of isolate Be4.</title>
        <authorList>
            <person name="Sanchez-Castro I."/>
            <person name="Martinez-Rodriguez P."/>
            <person name="Descostes M."/>
            <person name="Merroun M."/>
        </authorList>
    </citation>
    <scope>NUCLEOTIDE SEQUENCE [LARGE SCALE GENOMIC DNA]</scope>
    <source>
        <strain evidence="1 2">Be4</strain>
    </source>
</reference>
<evidence type="ECO:0000313" key="1">
    <source>
        <dbReference type="EMBL" id="MCT9813245.1"/>
    </source>
</evidence>
<sequence length="186" mass="20543">MASPRLWLVRHAAPLVAPGICYGRLDLRADDQATQQAAQALARALPPRVRLFSSPLQRCTQLAQALRVLRPELHCEEDARLQEMDFGQWEGRPWNDLPRAELDAWAQDLNGYAPGGGEPLAAMLARVQAALEDTRQRASAQDTVWISHAGVARCVHWLQQQAGQAPTSAQWTQAAPAPGEWLTFLP</sequence>
<name>A0ABT2PSH5_9BURK</name>
<dbReference type="Gene3D" id="3.40.50.1240">
    <property type="entry name" value="Phosphoglycerate mutase-like"/>
    <property type="match status" value="1"/>
</dbReference>
<gene>
    <name evidence="1" type="ORF">N0K08_21660</name>
</gene>
<proteinExistence type="predicted"/>
<dbReference type="Proteomes" id="UP001525968">
    <property type="component" value="Unassembled WGS sequence"/>
</dbReference>
<dbReference type="Pfam" id="PF00300">
    <property type="entry name" value="His_Phos_1"/>
    <property type="match status" value="1"/>
</dbReference>
<dbReference type="InterPro" id="IPR029033">
    <property type="entry name" value="His_PPase_superfam"/>
</dbReference>
<dbReference type="RefSeq" id="WP_261502496.1">
    <property type="nucleotide sequence ID" value="NZ_JAODYH010000017.1"/>
</dbReference>
<dbReference type="EMBL" id="JAODYH010000017">
    <property type="protein sequence ID" value="MCT9813245.1"/>
    <property type="molecule type" value="Genomic_DNA"/>
</dbReference>
<dbReference type="SUPFAM" id="SSF53254">
    <property type="entry name" value="Phosphoglycerate mutase-like"/>
    <property type="match status" value="1"/>
</dbReference>
<comment type="caution">
    <text evidence="1">The sequence shown here is derived from an EMBL/GenBank/DDBJ whole genome shotgun (WGS) entry which is preliminary data.</text>
</comment>